<reference evidence="15" key="1">
    <citation type="submission" date="2022-07" db="EMBL/GenBank/DDBJ databases">
        <title>Phylogenomic reconstructions and comparative analyses of Kickxellomycotina fungi.</title>
        <authorList>
            <person name="Reynolds N.K."/>
            <person name="Stajich J.E."/>
            <person name="Barry K."/>
            <person name="Grigoriev I.V."/>
            <person name="Crous P."/>
            <person name="Smith M.E."/>
        </authorList>
    </citation>
    <scope>NUCLEOTIDE SEQUENCE</scope>
    <source>
        <strain evidence="15">NRRL 1565</strain>
    </source>
</reference>
<evidence type="ECO:0000256" key="9">
    <source>
        <dbReference type="ARBA" id="ARBA00023172"/>
    </source>
</evidence>
<feature type="coiled-coil region" evidence="12">
    <location>
        <begin position="244"/>
        <end position="271"/>
    </location>
</feature>
<evidence type="ECO:0000256" key="2">
    <source>
        <dbReference type="ARBA" id="ARBA00004286"/>
    </source>
</evidence>
<evidence type="ECO:0000256" key="10">
    <source>
        <dbReference type="ARBA" id="ARBA00023204"/>
    </source>
</evidence>
<accession>A0A9W8HV59</accession>
<evidence type="ECO:0000259" key="14">
    <source>
        <dbReference type="Pfam" id="PF02463"/>
    </source>
</evidence>
<keyword evidence="4" id="KW-0158">Chromosome</keyword>
<evidence type="ECO:0000256" key="13">
    <source>
        <dbReference type="SAM" id="MobiDB-lite"/>
    </source>
</evidence>
<comment type="similarity">
    <text evidence="3">Belongs to the SMC family. SMC6 subfamily.</text>
</comment>
<feature type="region of interest" description="Disordered" evidence="13">
    <location>
        <begin position="394"/>
        <end position="431"/>
    </location>
</feature>
<feature type="coiled-coil region" evidence="12">
    <location>
        <begin position="89"/>
        <end position="180"/>
    </location>
</feature>
<dbReference type="GO" id="GO:0000724">
    <property type="term" value="P:double-strand break repair via homologous recombination"/>
    <property type="evidence" value="ECO:0007669"/>
    <property type="project" value="TreeGrafter"/>
</dbReference>
<keyword evidence="8 12" id="KW-0175">Coiled coil</keyword>
<keyword evidence="16" id="KW-1185">Reference proteome</keyword>
<dbReference type="GO" id="GO:0003697">
    <property type="term" value="F:single-stranded DNA binding"/>
    <property type="evidence" value="ECO:0007669"/>
    <property type="project" value="TreeGrafter"/>
</dbReference>
<evidence type="ECO:0000256" key="6">
    <source>
        <dbReference type="ARBA" id="ARBA00022763"/>
    </source>
</evidence>
<evidence type="ECO:0000256" key="8">
    <source>
        <dbReference type="ARBA" id="ARBA00023054"/>
    </source>
</evidence>
<dbReference type="Pfam" id="PF02463">
    <property type="entry name" value="SMC_N"/>
    <property type="match status" value="1"/>
</dbReference>
<keyword evidence="10" id="KW-0234">DNA repair</keyword>
<proteinExistence type="inferred from homology"/>
<dbReference type="GO" id="GO:0005634">
    <property type="term" value="C:nucleus"/>
    <property type="evidence" value="ECO:0007669"/>
    <property type="project" value="UniProtKB-SubCell"/>
</dbReference>
<keyword evidence="6" id="KW-0227">DNA damage</keyword>
<dbReference type="GO" id="GO:0003724">
    <property type="term" value="F:RNA helicase activity"/>
    <property type="evidence" value="ECO:0007669"/>
    <property type="project" value="UniProtKB-EC"/>
</dbReference>
<evidence type="ECO:0000256" key="12">
    <source>
        <dbReference type="SAM" id="Coils"/>
    </source>
</evidence>
<dbReference type="GO" id="GO:0030915">
    <property type="term" value="C:Smc5-Smc6 complex"/>
    <property type="evidence" value="ECO:0007669"/>
    <property type="project" value="TreeGrafter"/>
</dbReference>
<comment type="caution">
    <text evidence="15">The sequence shown here is derived from an EMBL/GenBank/DDBJ whole genome shotgun (WGS) entry which is preliminary data.</text>
</comment>
<name>A0A9W8HV59_9FUNG</name>
<dbReference type="AlphaFoldDB" id="A0A9W8HV59"/>
<dbReference type="PANTHER" id="PTHR19306">
    <property type="entry name" value="STRUCTURAL MAINTENANCE OF CHROMOSOMES 5,6 SMC5, SMC6"/>
    <property type="match status" value="1"/>
</dbReference>
<keyword evidence="11" id="KW-0539">Nucleus</keyword>
<evidence type="ECO:0000256" key="3">
    <source>
        <dbReference type="ARBA" id="ARBA00006793"/>
    </source>
</evidence>
<dbReference type="EMBL" id="JANBUO010002573">
    <property type="protein sequence ID" value="KAJ2794331.1"/>
    <property type="molecule type" value="Genomic_DNA"/>
</dbReference>
<keyword evidence="7" id="KW-0067">ATP-binding</keyword>
<keyword evidence="5" id="KW-0547">Nucleotide-binding</keyword>
<evidence type="ECO:0000313" key="16">
    <source>
        <dbReference type="Proteomes" id="UP001140094"/>
    </source>
</evidence>
<dbReference type="Proteomes" id="UP001140094">
    <property type="component" value="Unassembled WGS sequence"/>
</dbReference>
<feature type="domain" description="RecF/RecN/SMC N-terminal" evidence="14">
    <location>
        <begin position="175"/>
        <end position="495"/>
    </location>
</feature>
<keyword evidence="15" id="KW-0378">Hydrolase</keyword>
<dbReference type="InterPro" id="IPR027417">
    <property type="entry name" value="P-loop_NTPase"/>
</dbReference>
<evidence type="ECO:0000256" key="7">
    <source>
        <dbReference type="ARBA" id="ARBA00022840"/>
    </source>
</evidence>
<dbReference type="GO" id="GO:0035861">
    <property type="term" value="C:site of double-strand break"/>
    <property type="evidence" value="ECO:0007669"/>
    <property type="project" value="TreeGrafter"/>
</dbReference>
<dbReference type="PANTHER" id="PTHR19306:SF6">
    <property type="entry name" value="STRUCTURAL MAINTENANCE OF CHROMOSOMES PROTEIN 6"/>
    <property type="match status" value="1"/>
</dbReference>
<feature type="compositionally biased region" description="Polar residues" evidence="13">
    <location>
        <begin position="399"/>
        <end position="419"/>
    </location>
</feature>
<dbReference type="SUPFAM" id="SSF52540">
    <property type="entry name" value="P-loop containing nucleoside triphosphate hydrolases"/>
    <property type="match status" value="1"/>
</dbReference>
<protein>
    <submittedName>
        <fullName evidence="15">Structural maintenance of chromosomes protein 6</fullName>
        <ecNumber evidence="15">3.6.4.13</ecNumber>
    </submittedName>
</protein>
<dbReference type="GO" id="GO:0003684">
    <property type="term" value="F:damaged DNA binding"/>
    <property type="evidence" value="ECO:0007669"/>
    <property type="project" value="TreeGrafter"/>
</dbReference>
<gene>
    <name evidence="15" type="primary">smc6_1</name>
    <name evidence="15" type="ORF">H4R20_006264</name>
</gene>
<dbReference type="GO" id="GO:0005524">
    <property type="term" value="F:ATP binding"/>
    <property type="evidence" value="ECO:0007669"/>
    <property type="project" value="UniProtKB-KW"/>
</dbReference>
<dbReference type="EC" id="3.6.4.13" evidence="15"/>
<evidence type="ECO:0000256" key="4">
    <source>
        <dbReference type="ARBA" id="ARBA00022454"/>
    </source>
</evidence>
<evidence type="ECO:0000256" key="5">
    <source>
        <dbReference type="ARBA" id="ARBA00022741"/>
    </source>
</evidence>
<sequence length="518" mass="58660">MLRALEIDNEIVKRQLINLNRIEQIILVEQRALGDKIMVSNGGGYPHNVTACLSADGYNVGTRGGGLSTQAVNLVRPSNRLGEDISQAIEREKQTVATLFREMDAAQRALDEQMRKSESMLREHKRAATAERQCRERINRAKSEVQQVRERLLSDEPAKIAALENELETFTDQLESIKTQFRDHMAQQKAKEHELHQAEAGVTLIDRKIEAIRSQADLLRQASEKKASQCQKHSNNIDYWTSKRSTLEEKMTALRRQKDEAASRVAEVEADARKVCPERVTIEHEPRRLDRLISECRARLEEIERSSSMSLADVAEKAQMHIAAYARAKDELRGTIALVSKLKTAHQQRLQRWTHFRDSMAMRTKLHFIKNLHQRGYTGKLEFDHSQCTLQPKVKTDQDLVSESRTNGNGAAASPSRSGAYQRKDTRSLSGGEKSFTTICLLLSLWETMNCPVRALDEFDVFMDAANRRIAMSMMIDSARSQKATQFILITPQDMSVKPDADITILRLQPPARSSAAA</sequence>
<evidence type="ECO:0000313" key="15">
    <source>
        <dbReference type="EMBL" id="KAJ2794331.1"/>
    </source>
</evidence>
<evidence type="ECO:0000256" key="11">
    <source>
        <dbReference type="ARBA" id="ARBA00023242"/>
    </source>
</evidence>
<organism evidence="15 16">
    <name type="scientific">Coemansia guatemalensis</name>
    <dbReference type="NCBI Taxonomy" id="2761395"/>
    <lineage>
        <taxon>Eukaryota</taxon>
        <taxon>Fungi</taxon>
        <taxon>Fungi incertae sedis</taxon>
        <taxon>Zoopagomycota</taxon>
        <taxon>Kickxellomycotina</taxon>
        <taxon>Kickxellomycetes</taxon>
        <taxon>Kickxellales</taxon>
        <taxon>Kickxellaceae</taxon>
        <taxon>Coemansia</taxon>
    </lineage>
</organism>
<dbReference type="InterPro" id="IPR003395">
    <property type="entry name" value="RecF/RecN/SMC_N"/>
</dbReference>
<keyword evidence="9" id="KW-0233">DNA recombination</keyword>
<comment type="subcellular location">
    <subcellularLocation>
        <location evidence="2">Chromosome</location>
    </subcellularLocation>
    <subcellularLocation>
        <location evidence="1">Nucleus</location>
    </subcellularLocation>
</comment>
<dbReference type="OrthoDB" id="10072614at2759"/>
<dbReference type="Gene3D" id="3.40.50.300">
    <property type="entry name" value="P-loop containing nucleotide triphosphate hydrolases"/>
    <property type="match status" value="1"/>
</dbReference>
<evidence type="ECO:0000256" key="1">
    <source>
        <dbReference type="ARBA" id="ARBA00004123"/>
    </source>
</evidence>
<dbReference type="GO" id="GO:0016787">
    <property type="term" value="F:hydrolase activity"/>
    <property type="evidence" value="ECO:0007669"/>
    <property type="project" value="UniProtKB-KW"/>
</dbReference>